<comment type="caution">
    <text evidence="1">The sequence shown here is derived from an EMBL/GenBank/DDBJ whole genome shotgun (WGS) entry which is preliminary data.</text>
</comment>
<dbReference type="EMBL" id="JBHSBV010000002">
    <property type="protein sequence ID" value="MFC4200666.1"/>
    <property type="molecule type" value="Genomic_DNA"/>
</dbReference>
<sequence length="157" mass="14517">MAAILAVCAPLAFAHGNNYGNQGPSGGVIAGGAAGFGGSASGSAASNSTGSVAAGTEVVGSGYSLQAAGAISGGSATIGGQVAPSGATVNTGTTQYAVSGGFGATDQVGMQGNSILNGNSAFSSSDNTASGTANFATGAIGGIAGFQSIGDFSHNNW</sequence>
<dbReference type="Proteomes" id="UP001595848">
    <property type="component" value="Unassembled WGS sequence"/>
</dbReference>
<dbReference type="RefSeq" id="WP_217964097.1">
    <property type="nucleotide sequence ID" value="NZ_JAHTBN010000003.1"/>
</dbReference>
<protein>
    <submittedName>
        <fullName evidence="1">Uncharacterized protein</fullName>
    </submittedName>
</protein>
<evidence type="ECO:0000313" key="1">
    <source>
        <dbReference type="EMBL" id="MFC4200666.1"/>
    </source>
</evidence>
<name>A0ABV8NUS6_9BURK</name>
<keyword evidence="2" id="KW-1185">Reference proteome</keyword>
<proteinExistence type="predicted"/>
<accession>A0ABV8NUS6</accession>
<gene>
    <name evidence="1" type="ORF">ACFOY1_06855</name>
</gene>
<organism evidence="1 2">
    <name type="scientific">Candidimonas humi</name>
    <dbReference type="NCBI Taxonomy" id="683355"/>
    <lineage>
        <taxon>Bacteria</taxon>
        <taxon>Pseudomonadati</taxon>
        <taxon>Pseudomonadota</taxon>
        <taxon>Betaproteobacteria</taxon>
        <taxon>Burkholderiales</taxon>
        <taxon>Alcaligenaceae</taxon>
        <taxon>Candidimonas</taxon>
    </lineage>
</organism>
<reference evidence="2" key="1">
    <citation type="journal article" date="2019" name="Int. J. Syst. Evol. Microbiol.">
        <title>The Global Catalogue of Microorganisms (GCM) 10K type strain sequencing project: providing services to taxonomists for standard genome sequencing and annotation.</title>
        <authorList>
            <consortium name="The Broad Institute Genomics Platform"/>
            <consortium name="The Broad Institute Genome Sequencing Center for Infectious Disease"/>
            <person name="Wu L."/>
            <person name="Ma J."/>
        </authorList>
    </citation>
    <scope>NUCLEOTIDE SEQUENCE [LARGE SCALE GENOMIC DNA]</scope>
    <source>
        <strain evidence="2">LMG 24813</strain>
    </source>
</reference>
<evidence type="ECO:0000313" key="2">
    <source>
        <dbReference type="Proteomes" id="UP001595848"/>
    </source>
</evidence>